<dbReference type="InterPro" id="IPR010432">
    <property type="entry name" value="RDD"/>
</dbReference>
<evidence type="ECO:0000256" key="2">
    <source>
        <dbReference type="ARBA" id="ARBA00022475"/>
    </source>
</evidence>
<dbReference type="Proteomes" id="UP001248581">
    <property type="component" value="Chromosome"/>
</dbReference>
<evidence type="ECO:0000313" key="9">
    <source>
        <dbReference type="Proteomes" id="UP001248581"/>
    </source>
</evidence>
<organism evidence="8 9">
    <name type="scientific">Thalassotalea nanhaiensis</name>
    <dbReference type="NCBI Taxonomy" id="3065648"/>
    <lineage>
        <taxon>Bacteria</taxon>
        <taxon>Pseudomonadati</taxon>
        <taxon>Pseudomonadota</taxon>
        <taxon>Gammaproteobacteria</taxon>
        <taxon>Alteromonadales</taxon>
        <taxon>Colwelliaceae</taxon>
        <taxon>Thalassotalea</taxon>
    </lineage>
</organism>
<keyword evidence="2" id="KW-1003">Cell membrane</keyword>
<dbReference type="Pfam" id="PF06271">
    <property type="entry name" value="RDD"/>
    <property type="match status" value="1"/>
</dbReference>
<proteinExistence type="predicted"/>
<name>A0ABY9TDW5_9GAMM</name>
<evidence type="ECO:0000256" key="6">
    <source>
        <dbReference type="SAM" id="Phobius"/>
    </source>
</evidence>
<evidence type="ECO:0000313" key="8">
    <source>
        <dbReference type="EMBL" id="WNC67043.1"/>
    </source>
</evidence>
<dbReference type="EMBL" id="CP134146">
    <property type="protein sequence ID" value="WNC67043.1"/>
    <property type="molecule type" value="Genomic_DNA"/>
</dbReference>
<keyword evidence="3 6" id="KW-0812">Transmembrane</keyword>
<evidence type="ECO:0000256" key="3">
    <source>
        <dbReference type="ARBA" id="ARBA00022692"/>
    </source>
</evidence>
<dbReference type="PANTHER" id="PTHR36115">
    <property type="entry name" value="PROLINE-RICH ANTIGEN HOMOLOG-RELATED"/>
    <property type="match status" value="1"/>
</dbReference>
<evidence type="ECO:0000259" key="7">
    <source>
        <dbReference type="Pfam" id="PF06271"/>
    </source>
</evidence>
<comment type="subcellular location">
    <subcellularLocation>
        <location evidence="1">Cell membrane</location>
        <topology evidence="1">Multi-pass membrane protein</topology>
    </subcellularLocation>
</comment>
<keyword evidence="4 6" id="KW-1133">Transmembrane helix</keyword>
<evidence type="ECO:0000256" key="1">
    <source>
        <dbReference type="ARBA" id="ARBA00004651"/>
    </source>
</evidence>
<feature type="domain" description="RDD" evidence="7">
    <location>
        <begin position="313"/>
        <end position="387"/>
    </location>
</feature>
<accession>A0ABY9TDW5</accession>
<reference evidence="9" key="1">
    <citation type="submission" date="2023-09" db="EMBL/GenBank/DDBJ databases">
        <authorList>
            <person name="Li S."/>
            <person name="Li X."/>
            <person name="Zhang C."/>
            <person name="Zhao Z."/>
        </authorList>
    </citation>
    <scope>NUCLEOTIDE SEQUENCE [LARGE SCALE GENOMIC DNA]</scope>
    <source>
        <strain evidence="9">SQ345</strain>
    </source>
</reference>
<gene>
    <name evidence="8" type="ORF">RI845_10935</name>
</gene>
<dbReference type="RefSeq" id="WP_348386207.1">
    <property type="nucleotide sequence ID" value="NZ_CP134146.1"/>
</dbReference>
<evidence type="ECO:0000256" key="5">
    <source>
        <dbReference type="ARBA" id="ARBA00023136"/>
    </source>
</evidence>
<keyword evidence="9" id="KW-1185">Reference proteome</keyword>
<dbReference type="InterPro" id="IPR051791">
    <property type="entry name" value="Pra-immunoreactive"/>
</dbReference>
<keyword evidence="5 6" id="KW-0472">Membrane</keyword>
<protein>
    <submittedName>
        <fullName evidence="8">RDD family protein</fullName>
    </submittedName>
</protein>
<dbReference type="PANTHER" id="PTHR36115:SF6">
    <property type="entry name" value="PROLINE-RICH ANTIGEN HOMOLOG"/>
    <property type="match status" value="1"/>
</dbReference>
<feature type="transmembrane region" description="Helical" evidence="6">
    <location>
        <begin position="51"/>
        <end position="74"/>
    </location>
</feature>
<evidence type="ECO:0000256" key="4">
    <source>
        <dbReference type="ARBA" id="ARBA00022989"/>
    </source>
</evidence>
<feature type="transmembrane region" description="Helical" evidence="6">
    <location>
        <begin position="95"/>
        <end position="113"/>
    </location>
</feature>
<sequence length="414" mass="45951">MRNIFKKSKKKLTFDETQEIITPFAFKFNDDLFGTAIASPWKRGIAISVDFLLIAALSGAGGELLAIAFAIMAFRTGSKRRAEQQGKVKGRKRRAIMRFLGAIVVLVLLLNTLPPLMQSLFGDGTDEYSEEQLKELKENGVIAIGDKNVDVATALKMAGYVINTIKAAEKENCSELPCWQKVFSEVPSKAVELDLNANQSTDIFKEVSESTELPQVEQAQLLAHFEQQYIDLVDKKAALAPPSDVNNIDVAQQPTAESEETKPSYYDEANALKALEDIEDIEDIKDKKSERPIYSIIELFKGIFNDLGLGVGWAAFYFTVFTARWNGKTPGKRLMNIRVLQLDGTPLSLWDSFGRFGGYAAGPATGLLGFLQVYWDPNRQAIQDKISATVVVDEKKVVAQEIIDAARAKHEQMI</sequence>